<evidence type="ECO:0000256" key="3">
    <source>
        <dbReference type="PIRSR" id="PIRSR000443-1"/>
    </source>
</evidence>
<keyword evidence="1" id="KW-0028">Amino-acid biosynthesis</keyword>
<dbReference type="InterPro" id="IPR000073">
    <property type="entry name" value="AB_hydrolase_1"/>
</dbReference>
<dbReference type="GO" id="GO:0009086">
    <property type="term" value="P:methionine biosynthetic process"/>
    <property type="evidence" value="ECO:0007669"/>
    <property type="project" value="UniProtKB-KW"/>
</dbReference>
<name>A0A839HSS2_9BURK</name>
<dbReference type="NCBIfam" id="TIGR01409">
    <property type="entry name" value="TAT_signal_seq"/>
    <property type="match status" value="1"/>
</dbReference>
<organism evidence="5 6">
    <name type="scientific">Aquariibacter albus</name>
    <dbReference type="NCBI Taxonomy" id="2759899"/>
    <lineage>
        <taxon>Bacteria</taxon>
        <taxon>Pseudomonadati</taxon>
        <taxon>Pseudomonadota</taxon>
        <taxon>Betaproteobacteria</taxon>
        <taxon>Burkholderiales</taxon>
        <taxon>Sphaerotilaceae</taxon>
        <taxon>Aquariibacter</taxon>
    </lineage>
</organism>
<feature type="domain" description="AB hydrolase-1" evidence="4">
    <location>
        <begin position="116"/>
        <end position="232"/>
    </location>
</feature>
<evidence type="ECO:0000256" key="1">
    <source>
        <dbReference type="ARBA" id="ARBA00023167"/>
    </source>
</evidence>
<dbReference type="RefSeq" id="WP_182663948.1">
    <property type="nucleotide sequence ID" value="NZ_JACIVI010000003.1"/>
</dbReference>
<dbReference type="InterPro" id="IPR019546">
    <property type="entry name" value="TAT_signal_bac_arc"/>
</dbReference>
<feature type="active site" description="Nucleophile" evidence="3">
    <location>
        <position position="182"/>
    </location>
</feature>
<dbReference type="PANTHER" id="PTHR32268:SF15">
    <property type="entry name" value="HOMOSERINE ACETYLTRANSFERASE FAMILY PROTEIN (AFU_ORTHOLOGUE AFUA_1G15350)"/>
    <property type="match status" value="1"/>
</dbReference>
<feature type="active site" evidence="3">
    <location>
        <position position="336"/>
    </location>
</feature>
<keyword evidence="2" id="KW-0808">Transferase</keyword>
<dbReference type="Pfam" id="PF00561">
    <property type="entry name" value="Abhydrolase_1"/>
    <property type="match status" value="1"/>
</dbReference>
<dbReference type="Gene3D" id="3.40.50.1820">
    <property type="entry name" value="alpha/beta hydrolase"/>
    <property type="match status" value="1"/>
</dbReference>
<evidence type="ECO:0000313" key="5">
    <source>
        <dbReference type="EMBL" id="MBB1162231.1"/>
    </source>
</evidence>
<evidence type="ECO:0000259" key="4">
    <source>
        <dbReference type="Pfam" id="PF00561"/>
    </source>
</evidence>
<evidence type="ECO:0000313" key="6">
    <source>
        <dbReference type="Proteomes" id="UP000586093"/>
    </source>
</evidence>
<keyword evidence="1" id="KW-0486">Methionine biosynthesis</keyword>
<dbReference type="PANTHER" id="PTHR32268">
    <property type="entry name" value="HOMOSERINE O-ACETYLTRANSFERASE"/>
    <property type="match status" value="1"/>
</dbReference>
<dbReference type="PIRSF" id="PIRSF000443">
    <property type="entry name" value="Homoser_Ac_trans"/>
    <property type="match status" value="1"/>
</dbReference>
<dbReference type="InterPro" id="IPR008220">
    <property type="entry name" value="HAT_MetX-like"/>
</dbReference>
<dbReference type="NCBIfam" id="NF005757">
    <property type="entry name" value="PRK07581.1"/>
    <property type="match status" value="1"/>
</dbReference>
<protein>
    <submittedName>
        <fullName evidence="5">Alpha/beta fold hydrolase</fullName>
    </submittedName>
</protein>
<comment type="caution">
    <text evidence="5">The sequence shown here is derived from an EMBL/GenBank/DDBJ whole genome shotgun (WGS) entry which is preliminary data.</text>
</comment>
<dbReference type="GO" id="GO:0016787">
    <property type="term" value="F:hydrolase activity"/>
    <property type="evidence" value="ECO:0007669"/>
    <property type="project" value="UniProtKB-KW"/>
</dbReference>
<keyword evidence="2" id="KW-0012">Acyltransferase</keyword>
<keyword evidence="6" id="KW-1185">Reference proteome</keyword>
<dbReference type="Proteomes" id="UP000586093">
    <property type="component" value="Unassembled WGS sequence"/>
</dbReference>
<dbReference type="PROSITE" id="PS51257">
    <property type="entry name" value="PROKAR_LIPOPROTEIN"/>
    <property type="match status" value="1"/>
</dbReference>
<accession>A0A839HSS2</accession>
<dbReference type="AlphaFoldDB" id="A0A839HSS2"/>
<dbReference type="InterPro" id="IPR029058">
    <property type="entry name" value="AB_hydrolase_fold"/>
</dbReference>
<reference evidence="5 6" key="1">
    <citation type="submission" date="2020-08" db="EMBL/GenBank/DDBJ databases">
        <title>Aquariorum lacteus gen. nov., sp. nov., a new member of the family Comamonadaceae, isolated from freshwater aquarium.</title>
        <authorList>
            <person name="Chun S.-J."/>
        </authorList>
    </citation>
    <scope>NUCLEOTIDE SEQUENCE [LARGE SCALE GENOMIC DNA]</scope>
    <source>
        <strain evidence="5 6">SJAQ100</strain>
    </source>
</reference>
<dbReference type="EMBL" id="JACIVI010000003">
    <property type="protein sequence ID" value="MBB1162231.1"/>
    <property type="molecule type" value="Genomic_DNA"/>
</dbReference>
<dbReference type="SUPFAM" id="SSF53474">
    <property type="entry name" value="alpha/beta-Hydrolases"/>
    <property type="match status" value="1"/>
</dbReference>
<feature type="active site" evidence="3">
    <location>
        <position position="365"/>
    </location>
</feature>
<gene>
    <name evidence="5" type="ORF">H4F90_09575</name>
</gene>
<evidence type="ECO:0000256" key="2">
    <source>
        <dbReference type="ARBA" id="ARBA00023315"/>
    </source>
</evidence>
<proteinExistence type="predicted"/>
<keyword evidence="5" id="KW-0378">Hydrolase</keyword>
<sequence>MATPYTRRNFLKTSSVMAVSAAGGLLTVGCGGGDSGSDELLPLVNPYYTQAVHGPYERISIGRLELAEGGVLPNCELAVATFGTLNADKSNAILIPTWYSGTSKIMEQVYVGPDHALDPSKYFIVIVNQIGNGLSTSPHNIGGALGGPNFPKVRISDDVRAQHRLLTEHFGIRSLALVVGGSMGAQQTYEWAVRYPDMVKRAAPLAGTACNTEHDFLFTKTLKDALSSDPGFDAGRYDLPEDVAAGLGRHAKMWTVMGWSTEFFRLNRHRALGFDSLRAFVDGFMIPYFAPMDPNNLLAMAWKWQRGDVSLLTGGDKAAALGRIKAKVFVMPFSTDMFFPPSDCLAEQVLIPNSAFRPITTVDGHLGLFGTDADAIAQVDLNLRELLALPA</sequence>
<dbReference type="GO" id="GO:0016747">
    <property type="term" value="F:acyltransferase activity, transferring groups other than amino-acyl groups"/>
    <property type="evidence" value="ECO:0007669"/>
    <property type="project" value="InterPro"/>
</dbReference>